<protein>
    <submittedName>
        <fullName evidence="1">STY4851/ECs_5259 family protein</fullName>
    </submittedName>
</protein>
<proteinExistence type="predicted"/>
<reference evidence="1" key="1">
    <citation type="submission" date="2021-12" db="EMBL/GenBank/DDBJ databases">
        <title>Enterovibrio ZSDZ35 sp. nov. and Enterovibrio ZSDZ42 sp. nov., isolated from coastal seawater in Qingdao.</title>
        <authorList>
            <person name="Zhang P."/>
        </authorList>
    </citation>
    <scope>NUCLEOTIDE SEQUENCE</scope>
    <source>
        <strain evidence="1">ZSDZ42</strain>
    </source>
</reference>
<accession>A0ABT5QYQ6</accession>
<keyword evidence="2" id="KW-1185">Reference proteome</keyword>
<dbReference type="RefSeq" id="WP_274164012.1">
    <property type="nucleotide sequence ID" value="NZ_JAJUBC010000007.1"/>
</dbReference>
<dbReference type="NCBIfam" id="NF038336">
    <property type="entry name" value="YjiT_fam"/>
    <property type="match status" value="1"/>
</dbReference>
<name>A0ABT5QYQ6_9GAMM</name>
<dbReference type="Proteomes" id="UP001149400">
    <property type="component" value="Unassembled WGS sequence"/>
</dbReference>
<dbReference type="InterPro" id="IPR047879">
    <property type="entry name" value="YjiT"/>
</dbReference>
<comment type="caution">
    <text evidence="1">The sequence shown here is derived from an EMBL/GenBank/DDBJ whole genome shotgun (WGS) entry which is preliminary data.</text>
</comment>
<evidence type="ECO:0000313" key="1">
    <source>
        <dbReference type="EMBL" id="MDD1793148.1"/>
    </source>
</evidence>
<dbReference type="EMBL" id="JAJUBC010000007">
    <property type="protein sequence ID" value="MDD1793148.1"/>
    <property type="molecule type" value="Genomic_DNA"/>
</dbReference>
<sequence length="1108" mass="124003">MVPSPLYSTLREVFQINGHSLPSGVPLYRYRCNDAQYEKLEALLKAQSRFMKYGKRAPMYVHEAFCLYSAEWVRRNHTTGHVKWSDITEALDWPSLTNSTLTYLTEKGLKFWRRPLRTKGNKPAYLLTLVLEGGLPLKMISANDGALVNYFRKVLNAFRQSTQKSVDGYELASSYDEYLPTSLRNDVVFNLAGEFCSVLHQQATEADAYRTNIVAKIKDSNSQWYKQLPVVLSEKEAEELAKAVFANDTSASSSVRTTIKVQREWVKEEDTWFCETAFKLPLQVKSKVLENHFNLCSNTTASRLVISCVFDGEAKTLALLSKNDDEMWNIEKYAAANDIISGQSALSEFSFQLYDGGAQLGSYVPVGGEALSDELPWILEPLNEDMTRLRLLGSGSLSAKSPVVYLAIPLSNSFITLDSDGDFGIPEIIDSCSRYLTPVRGDYVVTLEDGVRCNIKTGQVEDDVPHYVFGRTAFKNVTSKYPIFTGEPVVYQIRGTDYKRLDTNAMVWRRLRPGQPEWFSYADRKPLGKVEIRQIVDGVVNYSSKCIVLPKDASITLVPRSESSGVVKFYGFDAATVDDLNEGEFYETESIRVEGESHLSVVSKSLYKQPLKLKITWPDAEPAELIIPFPAKGSRFTGLGKQVSRLISIGQLFGMRAEGVQIDGDDEKYWVEAEKKATNLVNPQTNSNLLKIKFPMIAKGTEGTKELSLAAMQRPIQSLLASSSATESISLRAFSAGTRESVITVGRYPMLLTSLESGICLTTESIENLSEDVFAFASNLASPNAEPLALNIEENGFISLHNLVGKQGAWLIYCKKDGAIVSNQIIANNFNTTVEQPTFLSQSLYNKEAAKAFVDQELSSFASNAWYELLNTLASLESFDGQNISILQELKRDNKHLLNLLLLSSFTGSYEQIWNLENQLGFTWGGIPLQDWRAAIEKLVLDTQNEHSFGVPMLAMMQLPLRTLAQRDWRIRSGANIVLEYLANTIGQPIELASNATDIQVHNAIQDLIRLVDNLARIDGFTKDMYFGALASNPDLAKAVKSCWFNRQYSIEVENLVNHVMLWAALTLLDAEKANQLAKLQPLLDLAYQQAPEHFGPIFNYFQNNLVK</sequence>
<organism evidence="1 2">
    <name type="scientific">Enterovibrio gelatinilyticus</name>
    <dbReference type="NCBI Taxonomy" id="2899819"/>
    <lineage>
        <taxon>Bacteria</taxon>
        <taxon>Pseudomonadati</taxon>
        <taxon>Pseudomonadota</taxon>
        <taxon>Gammaproteobacteria</taxon>
        <taxon>Vibrionales</taxon>
        <taxon>Vibrionaceae</taxon>
        <taxon>Enterovibrio</taxon>
    </lineage>
</organism>
<evidence type="ECO:0000313" key="2">
    <source>
        <dbReference type="Proteomes" id="UP001149400"/>
    </source>
</evidence>
<gene>
    <name evidence="1" type="ORF">LRP50_08425</name>
</gene>